<dbReference type="NCBIfam" id="TIGR03160">
    <property type="entry name" value="cobT_DBIPRT"/>
    <property type="match status" value="1"/>
</dbReference>
<evidence type="ECO:0000256" key="6">
    <source>
        <dbReference type="ARBA" id="ARBA00022676"/>
    </source>
</evidence>
<keyword evidence="5 10" id="KW-0169">Cobalamin biosynthesis</keyword>
<dbReference type="NCBIfam" id="NF000996">
    <property type="entry name" value="PRK00105.1"/>
    <property type="match status" value="1"/>
</dbReference>
<dbReference type="EMBL" id="CP027850">
    <property type="protein sequence ID" value="AVQ02198.1"/>
    <property type="molecule type" value="Genomic_DNA"/>
</dbReference>
<accession>A0ABM6TGQ4</accession>
<keyword evidence="12" id="KW-1185">Reference proteome</keyword>
<dbReference type="GO" id="GO:0016757">
    <property type="term" value="F:glycosyltransferase activity"/>
    <property type="evidence" value="ECO:0007669"/>
    <property type="project" value="UniProtKB-KW"/>
</dbReference>
<dbReference type="SUPFAM" id="SSF52733">
    <property type="entry name" value="Nicotinate mononucleotide:5,6-dimethylbenzimidazole phosphoribosyltransferase (CobT)"/>
    <property type="match status" value="1"/>
</dbReference>
<evidence type="ECO:0000313" key="11">
    <source>
        <dbReference type="EMBL" id="AVQ02198.1"/>
    </source>
</evidence>
<gene>
    <name evidence="10 11" type="primary">cobT</name>
    <name evidence="11" type="ORF">B7G68_10250</name>
</gene>
<comment type="pathway">
    <text evidence="1 10">Nucleoside biosynthesis; alpha-ribazole biosynthesis; alpha-ribazole from 5,6-dimethylbenzimidazole: step 1/2.</text>
</comment>
<comment type="catalytic activity">
    <reaction evidence="9 10">
        <text>5,6-dimethylbenzimidazole + nicotinate beta-D-ribonucleotide = alpha-ribazole 5'-phosphate + nicotinate + H(+)</text>
        <dbReference type="Rhea" id="RHEA:11196"/>
        <dbReference type="ChEBI" id="CHEBI:15378"/>
        <dbReference type="ChEBI" id="CHEBI:15890"/>
        <dbReference type="ChEBI" id="CHEBI:32544"/>
        <dbReference type="ChEBI" id="CHEBI:57502"/>
        <dbReference type="ChEBI" id="CHEBI:57918"/>
        <dbReference type="EC" id="2.4.2.21"/>
    </reaction>
</comment>
<keyword evidence="6 10" id="KW-0328">Glycosyltransferase</keyword>
<feature type="active site" description="Proton acceptor" evidence="10">
    <location>
        <position position="311"/>
    </location>
</feature>
<dbReference type="Gene3D" id="3.40.50.10210">
    <property type="match status" value="1"/>
</dbReference>
<comment type="function">
    <text evidence="10">Catalyzes the synthesis of alpha-ribazole-5'-phosphate from nicotinate mononucleotide (NAMN) and 5,6-dimethylbenzimidazole (DMB).</text>
</comment>
<dbReference type="HAMAP" id="MF_00230">
    <property type="entry name" value="CobT"/>
    <property type="match status" value="1"/>
</dbReference>
<evidence type="ECO:0000256" key="1">
    <source>
        <dbReference type="ARBA" id="ARBA00005049"/>
    </source>
</evidence>
<evidence type="ECO:0000256" key="7">
    <source>
        <dbReference type="ARBA" id="ARBA00022679"/>
    </source>
</evidence>
<proteinExistence type="inferred from homology"/>
<evidence type="ECO:0000256" key="4">
    <source>
        <dbReference type="ARBA" id="ARBA00015486"/>
    </source>
</evidence>
<reference evidence="11 12" key="1">
    <citation type="journal article" date="2015" name="Biotechnol. Bioeng.">
        <title>Genome sequence and phenotypic characterization of Caulobacter segnis.</title>
        <authorList>
            <person name="Patel S."/>
            <person name="Fletcher B."/>
            <person name="Scott D.C."/>
            <person name="Ely B."/>
        </authorList>
    </citation>
    <scope>NUCLEOTIDE SEQUENCE [LARGE SCALE GENOMIC DNA]</scope>
    <source>
        <strain evidence="11 12">TK0059</strain>
    </source>
</reference>
<protein>
    <recommendedName>
        <fullName evidence="4 10">Nicotinate-nucleotide--dimethylbenzimidazole phosphoribosyltransferase</fullName>
        <shortName evidence="10">NN:DBI PRT</shortName>
        <ecNumber evidence="3 10">2.4.2.21</ecNumber>
    </recommendedName>
    <alternativeName>
        <fullName evidence="8 10">N(1)-alpha-phosphoribosyltransferase</fullName>
    </alternativeName>
</protein>
<organism evidence="11 12">
    <name type="scientific">Caulobacter segnis</name>
    <dbReference type="NCBI Taxonomy" id="88688"/>
    <lineage>
        <taxon>Bacteria</taxon>
        <taxon>Pseudomonadati</taxon>
        <taxon>Pseudomonadota</taxon>
        <taxon>Alphaproteobacteria</taxon>
        <taxon>Caulobacterales</taxon>
        <taxon>Caulobacteraceae</taxon>
        <taxon>Caulobacter</taxon>
    </lineage>
</organism>
<dbReference type="PANTHER" id="PTHR43463">
    <property type="entry name" value="NICOTINATE-NUCLEOTIDE--DIMETHYLBENZIMIDAZOLE PHOSPHORIBOSYLTRANSFERASE"/>
    <property type="match status" value="1"/>
</dbReference>
<evidence type="ECO:0000256" key="10">
    <source>
        <dbReference type="HAMAP-Rule" id="MF_00230"/>
    </source>
</evidence>
<keyword evidence="7 10" id="KW-0808">Transferase</keyword>
<dbReference type="Gene3D" id="1.10.1610.10">
    <property type="match status" value="1"/>
</dbReference>
<dbReference type="RefSeq" id="WP_013079125.1">
    <property type="nucleotide sequence ID" value="NZ_CP027850.1"/>
</dbReference>
<name>A0ABM6TGQ4_9CAUL</name>
<evidence type="ECO:0000256" key="3">
    <source>
        <dbReference type="ARBA" id="ARBA00011991"/>
    </source>
</evidence>
<evidence type="ECO:0000256" key="8">
    <source>
        <dbReference type="ARBA" id="ARBA00030686"/>
    </source>
</evidence>
<dbReference type="InterPro" id="IPR003200">
    <property type="entry name" value="Nict_dMeBzImd_PRibTrfase"/>
</dbReference>
<sequence>MTLPAVSPVDLSGAEALRAQLDAKAKPLGALGRIEDLAVRLGLIAGGSPPSFDRALLLVFAGDHGMNAEGVSAYPSAVTQAMVATFLAGKASANAFARAVGAELRVVDAGVDAELPSHSVLIDAKVRRGSRNAAVEPALTQAEVESALERGAGIALQAAEEGFEILALGEMGIGNTASAALLMHRLAPAPLAGCIGRGAGHDEAGLARKIAILERAAARSAATEPLEVLAEFGGLEIAMMAGAIIGAASAKIPVLVDGFIVSAAALVAIRLVPAAKDYCVFCHRSAEQGHGRLLAALEVEPLLALDLRLGEGTGALLALPMVRAASRLLSDVASLDDVLNGRL</sequence>
<evidence type="ECO:0000256" key="9">
    <source>
        <dbReference type="ARBA" id="ARBA00047340"/>
    </source>
</evidence>
<dbReference type="Pfam" id="PF02277">
    <property type="entry name" value="DBI_PRT"/>
    <property type="match status" value="1"/>
</dbReference>
<dbReference type="InterPro" id="IPR023195">
    <property type="entry name" value="Nict_dMeBzImd_PRibTrfase_N"/>
</dbReference>
<dbReference type="InterPro" id="IPR036087">
    <property type="entry name" value="Nict_dMeBzImd_PRibTrfase_sf"/>
</dbReference>
<dbReference type="EC" id="2.4.2.21" evidence="3 10"/>
<dbReference type="CDD" id="cd02439">
    <property type="entry name" value="DMB-PRT_CobT"/>
    <property type="match status" value="1"/>
</dbReference>
<evidence type="ECO:0000256" key="2">
    <source>
        <dbReference type="ARBA" id="ARBA00007110"/>
    </source>
</evidence>
<dbReference type="Proteomes" id="UP000240527">
    <property type="component" value="Chromosome"/>
</dbReference>
<evidence type="ECO:0000256" key="5">
    <source>
        <dbReference type="ARBA" id="ARBA00022573"/>
    </source>
</evidence>
<dbReference type="PANTHER" id="PTHR43463:SF1">
    <property type="entry name" value="NICOTINATE-NUCLEOTIDE--DIMETHYLBENZIMIDAZOLE PHOSPHORIBOSYLTRANSFERASE"/>
    <property type="match status" value="1"/>
</dbReference>
<comment type="similarity">
    <text evidence="2 10">Belongs to the CobT family.</text>
</comment>
<dbReference type="InterPro" id="IPR017846">
    <property type="entry name" value="Nict_dMeBzImd_PRibTrfase_bact"/>
</dbReference>
<evidence type="ECO:0000313" key="12">
    <source>
        <dbReference type="Proteomes" id="UP000240527"/>
    </source>
</evidence>